<dbReference type="EMBL" id="WHVB01000010">
    <property type="protein sequence ID" value="KAF8479162.1"/>
    <property type="molecule type" value="Genomic_DNA"/>
</dbReference>
<accession>A0A9P5MUT1</accession>
<comment type="caution">
    <text evidence="2">The sequence shown here is derived from an EMBL/GenBank/DDBJ whole genome shotgun (WGS) entry which is preliminary data.</text>
</comment>
<keyword evidence="3" id="KW-1185">Reference proteome</keyword>
<reference evidence="2" key="2">
    <citation type="journal article" date="2020" name="Nat. Commun.">
        <title>Large-scale genome sequencing of mycorrhizal fungi provides insights into the early evolution of symbiotic traits.</title>
        <authorList>
            <person name="Miyauchi S."/>
            <person name="Kiss E."/>
            <person name="Kuo A."/>
            <person name="Drula E."/>
            <person name="Kohler A."/>
            <person name="Sanchez-Garcia M."/>
            <person name="Morin E."/>
            <person name="Andreopoulos B."/>
            <person name="Barry K.W."/>
            <person name="Bonito G."/>
            <person name="Buee M."/>
            <person name="Carver A."/>
            <person name="Chen C."/>
            <person name="Cichocki N."/>
            <person name="Clum A."/>
            <person name="Culley D."/>
            <person name="Crous P.W."/>
            <person name="Fauchery L."/>
            <person name="Girlanda M."/>
            <person name="Hayes R.D."/>
            <person name="Keri Z."/>
            <person name="LaButti K."/>
            <person name="Lipzen A."/>
            <person name="Lombard V."/>
            <person name="Magnuson J."/>
            <person name="Maillard F."/>
            <person name="Murat C."/>
            <person name="Nolan M."/>
            <person name="Ohm R.A."/>
            <person name="Pangilinan J."/>
            <person name="Pereira M.F."/>
            <person name="Perotto S."/>
            <person name="Peter M."/>
            <person name="Pfister S."/>
            <person name="Riley R."/>
            <person name="Sitrit Y."/>
            <person name="Stielow J.B."/>
            <person name="Szollosi G."/>
            <person name="Zifcakova L."/>
            <person name="Stursova M."/>
            <person name="Spatafora J.W."/>
            <person name="Tedersoo L."/>
            <person name="Vaario L.M."/>
            <person name="Yamada A."/>
            <person name="Yan M."/>
            <person name="Wang P."/>
            <person name="Xu J."/>
            <person name="Bruns T."/>
            <person name="Baldrian P."/>
            <person name="Vilgalys R."/>
            <person name="Dunand C."/>
            <person name="Henrissat B."/>
            <person name="Grigoriev I.V."/>
            <person name="Hibbett D."/>
            <person name="Nagy L.G."/>
            <person name="Martin F.M."/>
        </authorList>
    </citation>
    <scope>NUCLEOTIDE SEQUENCE</scope>
    <source>
        <strain evidence="2">Prilba</strain>
    </source>
</reference>
<evidence type="ECO:0000313" key="2">
    <source>
        <dbReference type="EMBL" id="KAF8479162.1"/>
    </source>
</evidence>
<proteinExistence type="predicted"/>
<organism evidence="2 3">
    <name type="scientific">Russula ochroleuca</name>
    <dbReference type="NCBI Taxonomy" id="152965"/>
    <lineage>
        <taxon>Eukaryota</taxon>
        <taxon>Fungi</taxon>
        <taxon>Dikarya</taxon>
        <taxon>Basidiomycota</taxon>
        <taxon>Agaricomycotina</taxon>
        <taxon>Agaricomycetes</taxon>
        <taxon>Russulales</taxon>
        <taxon>Russulaceae</taxon>
        <taxon>Russula</taxon>
    </lineage>
</organism>
<protein>
    <submittedName>
        <fullName evidence="2">Uncharacterized protein</fullName>
    </submittedName>
</protein>
<evidence type="ECO:0000313" key="3">
    <source>
        <dbReference type="Proteomes" id="UP000759537"/>
    </source>
</evidence>
<gene>
    <name evidence="2" type="ORF">DFH94DRAFT_682684</name>
</gene>
<feature type="region of interest" description="Disordered" evidence="1">
    <location>
        <begin position="1"/>
        <end position="65"/>
    </location>
</feature>
<evidence type="ECO:0000256" key="1">
    <source>
        <dbReference type="SAM" id="MobiDB-lite"/>
    </source>
</evidence>
<feature type="region of interest" description="Disordered" evidence="1">
    <location>
        <begin position="129"/>
        <end position="153"/>
    </location>
</feature>
<feature type="compositionally biased region" description="Basic and acidic residues" evidence="1">
    <location>
        <begin position="130"/>
        <end position="153"/>
    </location>
</feature>
<name>A0A9P5MUT1_9AGAM</name>
<dbReference type="Proteomes" id="UP000759537">
    <property type="component" value="Unassembled WGS sequence"/>
</dbReference>
<dbReference type="AlphaFoldDB" id="A0A9P5MUT1"/>
<feature type="compositionally biased region" description="Basic residues" evidence="1">
    <location>
        <begin position="43"/>
        <end position="52"/>
    </location>
</feature>
<reference evidence="2" key="1">
    <citation type="submission" date="2019-10" db="EMBL/GenBank/DDBJ databases">
        <authorList>
            <consortium name="DOE Joint Genome Institute"/>
            <person name="Kuo A."/>
            <person name="Miyauchi S."/>
            <person name="Kiss E."/>
            <person name="Drula E."/>
            <person name="Kohler A."/>
            <person name="Sanchez-Garcia M."/>
            <person name="Andreopoulos B."/>
            <person name="Barry K.W."/>
            <person name="Bonito G."/>
            <person name="Buee M."/>
            <person name="Carver A."/>
            <person name="Chen C."/>
            <person name="Cichocki N."/>
            <person name="Clum A."/>
            <person name="Culley D."/>
            <person name="Crous P.W."/>
            <person name="Fauchery L."/>
            <person name="Girlanda M."/>
            <person name="Hayes R."/>
            <person name="Keri Z."/>
            <person name="LaButti K."/>
            <person name="Lipzen A."/>
            <person name="Lombard V."/>
            <person name="Magnuson J."/>
            <person name="Maillard F."/>
            <person name="Morin E."/>
            <person name="Murat C."/>
            <person name="Nolan M."/>
            <person name="Ohm R."/>
            <person name="Pangilinan J."/>
            <person name="Pereira M."/>
            <person name="Perotto S."/>
            <person name="Peter M."/>
            <person name="Riley R."/>
            <person name="Sitrit Y."/>
            <person name="Stielow B."/>
            <person name="Szollosi G."/>
            <person name="Zifcakova L."/>
            <person name="Stursova M."/>
            <person name="Spatafora J.W."/>
            <person name="Tedersoo L."/>
            <person name="Vaario L.-M."/>
            <person name="Yamada A."/>
            <person name="Yan M."/>
            <person name="Wang P."/>
            <person name="Xu J."/>
            <person name="Bruns T."/>
            <person name="Baldrian P."/>
            <person name="Vilgalys R."/>
            <person name="Henrissat B."/>
            <person name="Grigoriev I.V."/>
            <person name="Hibbett D."/>
            <person name="Nagy L.G."/>
            <person name="Martin F.M."/>
        </authorList>
    </citation>
    <scope>NUCLEOTIDE SEQUENCE</scope>
    <source>
        <strain evidence="2">Prilba</strain>
    </source>
</reference>
<sequence>MDTQHGCGCRGPAQGESKDESEAISEGMPAGVPITYLTSSPWHRQRRGRRGPVQHANTGTVVNMNGRGPVVNMNAITRGVMNANKAQWGLWRGASCEHKHGAGEREVVMYRGRGGDEGATNANVNVNMTCKEEGRKREGREGKEGGREKGTRP</sequence>